<name>A0A2R5LMB1_9ACAR</name>
<feature type="compositionally biased region" description="Basic and acidic residues" evidence="6">
    <location>
        <begin position="261"/>
        <end position="273"/>
    </location>
</feature>
<organism evidence="8">
    <name type="scientific">Ornithodoros turicata</name>
    <dbReference type="NCBI Taxonomy" id="34597"/>
    <lineage>
        <taxon>Eukaryota</taxon>
        <taxon>Metazoa</taxon>
        <taxon>Ecdysozoa</taxon>
        <taxon>Arthropoda</taxon>
        <taxon>Chelicerata</taxon>
        <taxon>Arachnida</taxon>
        <taxon>Acari</taxon>
        <taxon>Parasitiformes</taxon>
        <taxon>Ixodida</taxon>
        <taxon>Ixodoidea</taxon>
        <taxon>Argasidae</taxon>
        <taxon>Ornithodorinae</taxon>
        <taxon>Ornithodoros</taxon>
    </lineage>
</organism>
<keyword evidence="1 5" id="KW-0963">Cytoplasm</keyword>
<feature type="domain" description="MPN" evidence="7">
    <location>
        <begin position="19"/>
        <end position="153"/>
    </location>
</feature>
<keyword evidence="2 5" id="KW-0396">Initiation factor</keyword>
<dbReference type="PANTHER" id="PTHR10410">
    <property type="entry name" value="EUKARYOTIC TRANSLATION INITIATION FACTOR 3 -RELATED"/>
    <property type="match status" value="1"/>
</dbReference>
<dbReference type="GO" id="GO:0003743">
    <property type="term" value="F:translation initiation factor activity"/>
    <property type="evidence" value="ECO:0007669"/>
    <property type="project" value="UniProtKB-UniRule"/>
</dbReference>
<dbReference type="InterPro" id="IPR000555">
    <property type="entry name" value="JAMM/MPN+_dom"/>
</dbReference>
<dbReference type="CDD" id="cd08065">
    <property type="entry name" value="MPN_eIF3h"/>
    <property type="match status" value="1"/>
</dbReference>
<dbReference type="CTD" id="8667"/>
<dbReference type="Pfam" id="PF19445">
    <property type="entry name" value="eIF3h_C"/>
    <property type="match status" value="1"/>
</dbReference>
<dbReference type="GO" id="GO:0005852">
    <property type="term" value="C:eukaryotic translation initiation factor 3 complex"/>
    <property type="evidence" value="ECO:0007669"/>
    <property type="project" value="UniProtKB-UniRule"/>
</dbReference>
<evidence type="ECO:0000256" key="6">
    <source>
        <dbReference type="SAM" id="MobiDB-lite"/>
    </source>
</evidence>
<evidence type="ECO:0000259" key="7">
    <source>
        <dbReference type="PROSITE" id="PS50249"/>
    </source>
</evidence>
<dbReference type="EMBL" id="GGLE01006526">
    <property type="protein sequence ID" value="MBY10652.1"/>
    <property type="molecule type" value="Transcribed_RNA"/>
</dbReference>
<dbReference type="Gene3D" id="3.40.140.10">
    <property type="entry name" value="Cytidine Deaminase, domain 2"/>
    <property type="match status" value="1"/>
</dbReference>
<dbReference type="GO" id="GO:0033290">
    <property type="term" value="C:eukaryotic 48S preinitiation complex"/>
    <property type="evidence" value="ECO:0007669"/>
    <property type="project" value="UniProtKB-UniRule"/>
</dbReference>
<comment type="subunit">
    <text evidence="4">Component of the eukaryotic translation initiation factor 3 (eIF-3) complex. The eIF-3 complex interacts with pix. Interacts with mxt.</text>
</comment>
<dbReference type="FunFam" id="3.40.140.10:FF:000045">
    <property type="entry name" value="Eukaryotic translation initiation factor 3 subunit H"/>
    <property type="match status" value="1"/>
</dbReference>
<evidence type="ECO:0000256" key="2">
    <source>
        <dbReference type="ARBA" id="ARBA00022540"/>
    </source>
</evidence>
<dbReference type="InterPro" id="IPR050242">
    <property type="entry name" value="JAMM_MPN+_peptidase_M67A"/>
</dbReference>
<feature type="region of interest" description="Disordered" evidence="6">
    <location>
        <begin position="256"/>
        <end position="279"/>
    </location>
</feature>
<dbReference type="InterPro" id="IPR037518">
    <property type="entry name" value="MPN"/>
</dbReference>
<accession>A0A2R5LMB1</accession>
<keyword evidence="3 5" id="KW-0648">Protein biosynthesis</keyword>
<dbReference type="InterPro" id="IPR027524">
    <property type="entry name" value="eIF3h"/>
</dbReference>
<dbReference type="Pfam" id="PF01398">
    <property type="entry name" value="JAB"/>
    <property type="match status" value="1"/>
</dbReference>
<dbReference type="PROSITE" id="PS50249">
    <property type="entry name" value="MPN"/>
    <property type="match status" value="1"/>
</dbReference>
<dbReference type="GO" id="GO:0008237">
    <property type="term" value="F:metallopeptidase activity"/>
    <property type="evidence" value="ECO:0007669"/>
    <property type="project" value="InterPro"/>
</dbReference>
<evidence type="ECO:0000256" key="1">
    <source>
        <dbReference type="ARBA" id="ARBA00022490"/>
    </source>
</evidence>
<evidence type="ECO:0000256" key="4">
    <source>
        <dbReference type="ARBA" id="ARBA00047068"/>
    </source>
</evidence>
<protein>
    <recommendedName>
        <fullName evidence="5">Eukaryotic translation initiation factor 3 subunit H</fullName>
        <shortName evidence="5">eIF3h</shortName>
    </recommendedName>
</protein>
<dbReference type="KEGG" id="oti:135397003"/>
<evidence type="ECO:0000256" key="3">
    <source>
        <dbReference type="ARBA" id="ARBA00022917"/>
    </source>
</evidence>
<dbReference type="InterPro" id="IPR045810">
    <property type="entry name" value="eIF3h_C"/>
</dbReference>
<proteinExistence type="inferred from homology"/>
<comment type="similarity">
    <text evidence="5">Belongs to the eIF-3 subunit H family.</text>
</comment>
<dbReference type="AlphaFoldDB" id="A0A2R5LMB1"/>
<dbReference type="GO" id="GO:0001732">
    <property type="term" value="P:formation of cytoplasmic translation initiation complex"/>
    <property type="evidence" value="ECO:0007669"/>
    <property type="project" value="UniProtKB-UniRule"/>
</dbReference>
<comment type="function">
    <text evidence="5">Component of the eukaryotic translation initiation factor 3 (eIF-3) complex, which is involved in protein synthesis of a specialized repertoire of mRNAs and, together with other initiation factors, stimulates binding of mRNA and methionyl-tRNAi to the 40S ribosome. The eIF-3 complex specifically targets and initiates translation of a subset of mRNAs involved in cell proliferation.</text>
</comment>
<reference evidence="8" key="1">
    <citation type="submission" date="2018-03" db="EMBL/GenBank/DDBJ databases">
        <title>The relapsing fever spirochete Borrelia turicatae persists in the highly oxidative environment of its soft-bodied tick vector.</title>
        <authorList>
            <person name="Bourret T.J."/>
            <person name="Boyle W.K."/>
            <person name="Valenzuela J.G."/>
            <person name="Oliveira F."/>
            <person name="Lopez J.E."/>
        </authorList>
    </citation>
    <scope>NUCLEOTIDE SEQUENCE</scope>
    <source>
        <strain evidence="8">Kansas strain/isolate</strain>
        <tissue evidence="8">Salivary glands</tissue>
    </source>
</reference>
<dbReference type="HAMAP" id="MF_03007">
    <property type="entry name" value="eIF3h"/>
    <property type="match status" value="1"/>
</dbReference>
<dbReference type="GO" id="GO:0016282">
    <property type="term" value="C:eukaryotic 43S preinitiation complex"/>
    <property type="evidence" value="ECO:0007669"/>
    <property type="project" value="UniProtKB-UniRule"/>
</dbReference>
<evidence type="ECO:0000313" key="8">
    <source>
        <dbReference type="EMBL" id="MBY10652.1"/>
    </source>
</evidence>
<dbReference type="RefSeq" id="XP_064484357.1">
    <property type="nucleotide sequence ID" value="XM_064628287.1"/>
</dbReference>
<evidence type="ECO:0000256" key="5">
    <source>
        <dbReference type="HAMAP-Rule" id="MF_03007"/>
    </source>
</evidence>
<sequence>MASSRDRRHTETESPVDYVQVDGLVVLKIIKHCSEEPGVLMDVAQGVLLGLINNNCVEITNCFPIPRHADEEESDDLEYQMEMMRQMRHVNVDHLHVGWYQSSHFGSFYNRPLLESQFGYQTNITESVVLIYDPVRTTRGFLSLRAFRLTDSSMKLMADGEFGPENFKSSRCSFETIFEEIPVVIRNSHLANIMLCELEEYVPPDVGRQFFDMSTAFFLEKNLQAMMECTDSVNQETNKFINYQRQVMRQQQQKQQYLQKRNQENQARVDKGEPPLPDEDINKLFKPIPAPPRLDTVLYCGQISSYCQQVSQFSTQNLAKLFMAESLQLEHEPNSLLA</sequence>
<comment type="subcellular location">
    <subcellularLocation>
        <location evidence="5">Cytoplasm</location>
    </subcellularLocation>
</comment>
<dbReference type="SMART" id="SM00232">
    <property type="entry name" value="JAB_MPN"/>
    <property type="match status" value="1"/>
</dbReference>
<dbReference type="GeneID" id="135397003"/>